<dbReference type="PANTHER" id="PTHR48475">
    <property type="entry name" value="RIBONUCLEASE H"/>
    <property type="match status" value="1"/>
</dbReference>
<reference evidence="2" key="1">
    <citation type="journal article" date="2007" name="PLoS ONE">
        <title>The first genome sequence of an elite grapevine cultivar (Pinot noir Vitis vinifera L.): coping with a highly heterozygous genome.</title>
        <authorList>
            <person name="Velasco R."/>
            <person name="Zharkikh A."/>
            <person name="Troggio M."/>
            <person name="Cartwright D.A."/>
            <person name="Cestaro A."/>
            <person name="Pruss D."/>
            <person name="Pindo M."/>
            <person name="FitzGerald L.M."/>
            <person name="Vezzulli S."/>
            <person name="Reid J."/>
            <person name="Malacarne G."/>
            <person name="Iliev D."/>
            <person name="Coppola G."/>
            <person name="Wardell B."/>
            <person name="Micheletti D."/>
            <person name="Macalma T."/>
            <person name="Facci M."/>
            <person name="Mitchell J.T."/>
            <person name="Perazzolli M."/>
            <person name="Eldredge G."/>
            <person name="Gatto P."/>
            <person name="Oyzerski R."/>
            <person name="Moretto M."/>
            <person name="Gutin N."/>
            <person name="Stefanini M."/>
            <person name="Chen Y."/>
            <person name="Segala C."/>
            <person name="Davenport C."/>
            <person name="Dematte L."/>
            <person name="Mraz A."/>
            <person name="Battilana J."/>
            <person name="Stormo K."/>
            <person name="Costa F."/>
            <person name="Tao Q."/>
            <person name="Si-Ammour A."/>
            <person name="Harkins T."/>
            <person name="Lackey A."/>
            <person name="Perbost C."/>
            <person name="Taillon B."/>
            <person name="Stella A."/>
            <person name="Solovyev V."/>
            <person name="Fawcett J.A."/>
            <person name="Sterck L."/>
            <person name="Vandepoele K."/>
            <person name="Grando S.M."/>
            <person name="Toppo S."/>
            <person name="Moser C."/>
            <person name="Lanchbury J."/>
            <person name="Bogden R."/>
            <person name="Skolnick M."/>
            <person name="Sgaramella V."/>
            <person name="Bhatnagar S.K."/>
            <person name="Fontana P."/>
            <person name="Gutin A."/>
            <person name="Van de Peer Y."/>
            <person name="Salamini F."/>
            <person name="Viola R."/>
        </authorList>
    </citation>
    <scope>NUCLEOTIDE SEQUENCE</scope>
</reference>
<evidence type="ECO:0000256" key="1">
    <source>
        <dbReference type="SAM" id="MobiDB-lite"/>
    </source>
</evidence>
<dbReference type="Gene3D" id="3.30.70.270">
    <property type="match status" value="1"/>
</dbReference>
<dbReference type="PANTHER" id="PTHR48475:SF2">
    <property type="entry name" value="RIBONUCLEASE H"/>
    <property type="match status" value="1"/>
</dbReference>
<gene>
    <name evidence="2" type="ORF">VITISV_042514</name>
</gene>
<accession>A5AXN1</accession>
<protein>
    <recommendedName>
        <fullName evidence="3">Reverse transcriptase domain-containing protein</fullName>
    </recommendedName>
</protein>
<dbReference type="SUPFAM" id="SSF56672">
    <property type="entry name" value="DNA/RNA polymerases"/>
    <property type="match status" value="1"/>
</dbReference>
<organism evidence="2">
    <name type="scientific">Vitis vinifera</name>
    <name type="common">Grape</name>
    <dbReference type="NCBI Taxonomy" id="29760"/>
    <lineage>
        <taxon>Eukaryota</taxon>
        <taxon>Viridiplantae</taxon>
        <taxon>Streptophyta</taxon>
        <taxon>Embryophyta</taxon>
        <taxon>Tracheophyta</taxon>
        <taxon>Spermatophyta</taxon>
        <taxon>Magnoliopsida</taxon>
        <taxon>eudicotyledons</taxon>
        <taxon>Gunneridae</taxon>
        <taxon>Pentapetalae</taxon>
        <taxon>rosids</taxon>
        <taxon>Vitales</taxon>
        <taxon>Vitaceae</taxon>
        <taxon>Viteae</taxon>
        <taxon>Vitis</taxon>
    </lineage>
</organism>
<dbReference type="InterPro" id="IPR043502">
    <property type="entry name" value="DNA/RNA_pol_sf"/>
</dbReference>
<proteinExistence type="predicted"/>
<sequence>MDDLFRWADKYVMLEDDVRAASQQVLVTNQPTTKKNKVGISKSPNNQSKQRKQKERVHTVQGTFTDDNVRPIDEPIAFSPIDSNRVILPHEDVLVLTLGVGGFDVHIILIDLGSFVNLLQMSAYRQMGYSLSALENPGRILTSFNGASIVSLGDDILTVQVDPITLNVLFSIVEDLSPYNEIDPFVVTHKLNILPQHASNEIESLKLSPEAPESAMYQRLMAKIFKPLMGRIVEAYIDDIVVISKTRREHIHHLKEAFALMRNDFQLVVGQIQGEYKAKANIWCTTSVVWNPVYNLSNWRVKRIPYEKNRKVDALVRVIAALPIKASIMLSVYIQLMPFIASERVHDVAHAGVGWMHPIANYLRTGEVLEDGKQAYKLRIKAIRFTLINNQLYKRSFGGPYLKCLTDSKTQYFLAELHENNYVRRFDQCQKNATIPRLPSDYLNPEVNPWSFAQWGMVIVDPLPIDTAKKKLLLVATNYLSKWVEAEAYANIKDKDITKFI</sequence>
<evidence type="ECO:0000313" key="2">
    <source>
        <dbReference type="EMBL" id="CAN67275.1"/>
    </source>
</evidence>
<dbReference type="EMBL" id="AM439355">
    <property type="protein sequence ID" value="CAN67275.1"/>
    <property type="molecule type" value="Genomic_DNA"/>
</dbReference>
<name>A5AXN1_VITVI</name>
<dbReference type="AlphaFoldDB" id="A5AXN1"/>
<dbReference type="InterPro" id="IPR043128">
    <property type="entry name" value="Rev_trsase/Diguanyl_cyclase"/>
</dbReference>
<feature type="region of interest" description="Disordered" evidence="1">
    <location>
        <begin position="31"/>
        <end position="58"/>
    </location>
</feature>
<evidence type="ECO:0008006" key="3">
    <source>
        <dbReference type="Google" id="ProtNLM"/>
    </source>
</evidence>